<dbReference type="SUPFAM" id="SSF46938">
    <property type="entry name" value="CRAL/TRIO N-terminal domain"/>
    <property type="match status" value="1"/>
</dbReference>
<dbReference type="SUPFAM" id="SSF52087">
    <property type="entry name" value="CRAL/TRIO domain"/>
    <property type="match status" value="1"/>
</dbReference>
<accession>A0AA38MD42</accession>
<name>A0AA38MD42_9CUCU</name>
<proteinExistence type="predicted"/>
<dbReference type="Proteomes" id="UP001168821">
    <property type="component" value="Unassembled WGS sequence"/>
</dbReference>
<reference evidence="2" key="1">
    <citation type="journal article" date="2023" name="G3 (Bethesda)">
        <title>Whole genome assemblies of Zophobas morio and Tenebrio molitor.</title>
        <authorList>
            <person name="Kaur S."/>
            <person name="Stinson S.A."/>
            <person name="diCenzo G.C."/>
        </authorList>
    </citation>
    <scope>NUCLEOTIDE SEQUENCE</scope>
    <source>
        <strain evidence="2">QUZm001</strain>
    </source>
</reference>
<evidence type="ECO:0000259" key="1">
    <source>
        <dbReference type="PROSITE" id="PS50191"/>
    </source>
</evidence>
<feature type="domain" description="CRAL-TRIO" evidence="1">
    <location>
        <begin position="171"/>
        <end position="276"/>
    </location>
</feature>
<dbReference type="AlphaFoldDB" id="A0AA38MD42"/>
<dbReference type="GO" id="GO:0016020">
    <property type="term" value="C:membrane"/>
    <property type="evidence" value="ECO:0007669"/>
    <property type="project" value="TreeGrafter"/>
</dbReference>
<sequence length="302" mass="34374">MRLGINSTSEKAGQSLCREKCCTSCQCFDMALPFSFKAQTIIAEGKTSQIAVDTIRDWLQTTSLPLLQDEFIVIFLISSENKIDKAKQIIEAYFRIKNGYPKIFNNIDLNSEPIKNIQKVAGVCILPNRIDNKSVVVFGKLTDTNYRNVQLLPAIKLAIMYIHMVQIDDPPSDIVAVVDMEGVGFMHLTCIKMDLALAYLKFIQEALPLKIRAAHVLNTNYIFYRGLNLFKRFINSEILKLVHPHPSGMKLEKFHEECVPASCLPKEYGGEIPFEQLVSRTQKESKKMQSFLDAEEKFRKCL</sequence>
<dbReference type="PROSITE" id="PS50191">
    <property type="entry name" value="CRAL_TRIO"/>
    <property type="match status" value="1"/>
</dbReference>
<dbReference type="CDD" id="cd00170">
    <property type="entry name" value="SEC14"/>
    <property type="match status" value="1"/>
</dbReference>
<keyword evidence="3" id="KW-1185">Reference proteome</keyword>
<dbReference type="PANTHER" id="PTHR10174:SF213">
    <property type="entry name" value="CRAL-TRIO DOMAIN-CONTAINING PROTEIN"/>
    <property type="match status" value="1"/>
</dbReference>
<dbReference type="PRINTS" id="PR00180">
    <property type="entry name" value="CRETINALDHBP"/>
</dbReference>
<comment type="caution">
    <text evidence="2">The sequence shown here is derived from an EMBL/GenBank/DDBJ whole genome shotgun (WGS) entry which is preliminary data.</text>
</comment>
<dbReference type="Gene3D" id="3.40.525.10">
    <property type="entry name" value="CRAL-TRIO lipid binding domain"/>
    <property type="match status" value="1"/>
</dbReference>
<protein>
    <recommendedName>
        <fullName evidence="1">CRAL-TRIO domain-containing protein</fullName>
    </recommendedName>
</protein>
<dbReference type="SMART" id="SM00516">
    <property type="entry name" value="SEC14"/>
    <property type="match status" value="1"/>
</dbReference>
<evidence type="ECO:0000313" key="2">
    <source>
        <dbReference type="EMBL" id="KAJ3652520.1"/>
    </source>
</evidence>
<dbReference type="InterPro" id="IPR036273">
    <property type="entry name" value="CRAL/TRIO_N_dom_sf"/>
</dbReference>
<organism evidence="2 3">
    <name type="scientific">Zophobas morio</name>
    <dbReference type="NCBI Taxonomy" id="2755281"/>
    <lineage>
        <taxon>Eukaryota</taxon>
        <taxon>Metazoa</taxon>
        <taxon>Ecdysozoa</taxon>
        <taxon>Arthropoda</taxon>
        <taxon>Hexapoda</taxon>
        <taxon>Insecta</taxon>
        <taxon>Pterygota</taxon>
        <taxon>Neoptera</taxon>
        <taxon>Endopterygota</taxon>
        <taxon>Coleoptera</taxon>
        <taxon>Polyphaga</taxon>
        <taxon>Cucujiformia</taxon>
        <taxon>Tenebrionidae</taxon>
        <taxon>Zophobas</taxon>
    </lineage>
</organism>
<evidence type="ECO:0000313" key="3">
    <source>
        <dbReference type="Proteomes" id="UP001168821"/>
    </source>
</evidence>
<dbReference type="PANTHER" id="PTHR10174">
    <property type="entry name" value="ALPHA-TOCOPHEROL TRANSFER PROTEIN-RELATED"/>
    <property type="match status" value="1"/>
</dbReference>
<gene>
    <name evidence="2" type="ORF">Zmor_018476</name>
</gene>
<dbReference type="Pfam" id="PF00650">
    <property type="entry name" value="CRAL_TRIO"/>
    <property type="match status" value="1"/>
</dbReference>
<dbReference type="InterPro" id="IPR001251">
    <property type="entry name" value="CRAL-TRIO_dom"/>
</dbReference>
<dbReference type="GO" id="GO:1902936">
    <property type="term" value="F:phosphatidylinositol bisphosphate binding"/>
    <property type="evidence" value="ECO:0007669"/>
    <property type="project" value="TreeGrafter"/>
</dbReference>
<dbReference type="InterPro" id="IPR036865">
    <property type="entry name" value="CRAL-TRIO_dom_sf"/>
</dbReference>
<dbReference type="EMBL" id="JALNTZ010000005">
    <property type="protein sequence ID" value="KAJ3652520.1"/>
    <property type="molecule type" value="Genomic_DNA"/>
</dbReference>